<dbReference type="PANTHER" id="PTHR30036:SF8">
    <property type="entry name" value="ABC-TYPE SUGAR TRANSPORT SYSTEM PERIPLASMIC COMPONENT-LIKE PROTEIN"/>
    <property type="match status" value="1"/>
</dbReference>
<dbReference type="InterPro" id="IPR050555">
    <property type="entry name" value="Bact_Solute-Bind_Prot2"/>
</dbReference>
<evidence type="ECO:0000256" key="1">
    <source>
        <dbReference type="ARBA" id="ARBA00004196"/>
    </source>
</evidence>
<evidence type="ECO:0000313" key="3">
    <source>
        <dbReference type="EMBL" id="CAB4590221.1"/>
    </source>
</evidence>
<evidence type="ECO:0000313" key="4">
    <source>
        <dbReference type="EMBL" id="CAB4670778.1"/>
    </source>
</evidence>
<dbReference type="GO" id="GO:0030246">
    <property type="term" value="F:carbohydrate binding"/>
    <property type="evidence" value="ECO:0007669"/>
    <property type="project" value="TreeGrafter"/>
</dbReference>
<dbReference type="Pfam" id="PF13407">
    <property type="entry name" value="Peripla_BP_4"/>
    <property type="match status" value="1"/>
</dbReference>
<dbReference type="InterPro" id="IPR028082">
    <property type="entry name" value="Peripla_BP_I"/>
</dbReference>
<sequence>MKITKKALVPVLGMSLILTGIGASLVSQSASAATKYTVTYIPKNLGNPYFDAIVNGFKKSAKSLNMTVKVVAPAAAGATDQIPFIEAAIQQKVTAIAISPNDANALCPTLKRAMKAGIIVLTVNGDTTANCRQASITPVDFAKLGDYLVNQTSKVIGGKGEWAFLSATSTAPDQNAWLKSSQAFIDGGGAPGMTLVATVYGDDAPEKSATEAQALLAKYPNLKAINAPTTVGIAAAAQVLSTSPLKGKVQVTGLGTPDQMRQYVKDGTVKSFSLWDPGLEGSIAANLIVAMKTKKVTPKAGVKFKIAGLGTGSWTMGKDAVIIAGPPQEFDATNIDNFHF</sequence>
<evidence type="ECO:0000259" key="2">
    <source>
        <dbReference type="Pfam" id="PF13407"/>
    </source>
</evidence>
<dbReference type="EMBL" id="CAFBOE010000099">
    <property type="protein sequence ID" value="CAB4979943.1"/>
    <property type="molecule type" value="Genomic_DNA"/>
</dbReference>
<dbReference type="SUPFAM" id="SSF53822">
    <property type="entry name" value="Periplasmic binding protein-like I"/>
    <property type="match status" value="1"/>
</dbReference>
<dbReference type="EMBL" id="CAEZUA010000047">
    <property type="protein sequence ID" value="CAB4590221.1"/>
    <property type="molecule type" value="Genomic_DNA"/>
</dbReference>
<dbReference type="GO" id="GO:0030288">
    <property type="term" value="C:outer membrane-bounded periplasmic space"/>
    <property type="evidence" value="ECO:0007669"/>
    <property type="project" value="TreeGrafter"/>
</dbReference>
<evidence type="ECO:0000313" key="7">
    <source>
        <dbReference type="EMBL" id="CAB4979943.1"/>
    </source>
</evidence>
<comment type="subcellular location">
    <subcellularLocation>
        <location evidence="1">Cell envelope</location>
    </subcellularLocation>
</comment>
<evidence type="ECO:0000313" key="6">
    <source>
        <dbReference type="EMBL" id="CAB4783321.1"/>
    </source>
</evidence>
<dbReference type="PANTHER" id="PTHR30036">
    <property type="entry name" value="D-XYLOSE-BINDING PERIPLASMIC PROTEIN"/>
    <property type="match status" value="1"/>
</dbReference>
<accession>A0A6J6WE26</accession>
<dbReference type="AlphaFoldDB" id="A0A6J6WE26"/>
<dbReference type="EMBL" id="CAEZZZ010000068">
    <property type="protein sequence ID" value="CAB4783321.1"/>
    <property type="molecule type" value="Genomic_DNA"/>
</dbReference>
<proteinExistence type="predicted"/>
<dbReference type="EMBL" id="CAFBQZ010000055">
    <property type="protein sequence ID" value="CAB5073667.1"/>
    <property type="molecule type" value="Genomic_DNA"/>
</dbReference>
<protein>
    <submittedName>
        <fullName evidence="6">Unannotated protein</fullName>
    </submittedName>
</protein>
<dbReference type="Gene3D" id="3.40.50.2300">
    <property type="match status" value="2"/>
</dbReference>
<gene>
    <name evidence="3" type="ORF">UFOPK1773_00790</name>
    <name evidence="4" type="ORF">UFOPK2288_01026</name>
    <name evidence="5" type="ORF">UFOPK2589_01121</name>
    <name evidence="6" type="ORF">UFOPK2931_00927</name>
    <name evidence="7" type="ORF">UFOPK3916_00938</name>
    <name evidence="8" type="ORF">UFOPK4372_00762</name>
</gene>
<evidence type="ECO:0000313" key="5">
    <source>
        <dbReference type="EMBL" id="CAB4706705.1"/>
    </source>
</evidence>
<feature type="domain" description="Periplasmic binding protein" evidence="2">
    <location>
        <begin position="39"/>
        <end position="292"/>
    </location>
</feature>
<dbReference type="EMBL" id="CAEZXT010000098">
    <property type="protein sequence ID" value="CAB4706705.1"/>
    <property type="molecule type" value="Genomic_DNA"/>
</dbReference>
<reference evidence="6" key="1">
    <citation type="submission" date="2020-05" db="EMBL/GenBank/DDBJ databases">
        <authorList>
            <person name="Chiriac C."/>
            <person name="Salcher M."/>
            <person name="Ghai R."/>
            <person name="Kavagutti S V."/>
        </authorList>
    </citation>
    <scope>NUCLEOTIDE SEQUENCE</scope>
</reference>
<dbReference type="InterPro" id="IPR025997">
    <property type="entry name" value="SBP_2_dom"/>
</dbReference>
<evidence type="ECO:0000313" key="8">
    <source>
        <dbReference type="EMBL" id="CAB5073667.1"/>
    </source>
</evidence>
<name>A0A6J6WE26_9ZZZZ</name>
<dbReference type="EMBL" id="CAEZWS010000063">
    <property type="protein sequence ID" value="CAB4670778.1"/>
    <property type="molecule type" value="Genomic_DNA"/>
</dbReference>
<organism evidence="6">
    <name type="scientific">freshwater metagenome</name>
    <dbReference type="NCBI Taxonomy" id="449393"/>
    <lineage>
        <taxon>unclassified sequences</taxon>
        <taxon>metagenomes</taxon>
        <taxon>ecological metagenomes</taxon>
    </lineage>
</organism>